<evidence type="ECO:0000313" key="2">
    <source>
        <dbReference type="Proteomes" id="UP001143480"/>
    </source>
</evidence>
<dbReference type="AlphaFoldDB" id="A0A9W6KN87"/>
<reference evidence="1" key="1">
    <citation type="journal article" date="2014" name="Int. J. Syst. Evol. Microbiol.">
        <title>Complete genome sequence of Corynebacterium casei LMG S-19264T (=DSM 44701T), isolated from a smear-ripened cheese.</title>
        <authorList>
            <consortium name="US DOE Joint Genome Institute (JGI-PGF)"/>
            <person name="Walter F."/>
            <person name="Albersmeier A."/>
            <person name="Kalinowski J."/>
            <person name="Ruckert C."/>
        </authorList>
    </citation>
    <scope>NUCLEOTIDE SEQUENCE</scope>
    <source>
        <strain evidence="1">VKM Ac-1321</strain>
    </source>
</reference>
<dbReference type="EMBL" id="BSFP01000053">
    <property type="protein sequence ID" value="GLL05146.1"/>
    <property type="molecule type" value="Genomic_DNA"/>
</dbReference>
<gene>
    <name evidence="1" type="ORF">GCM10017581_068930</name>
</gene>
<reference evidence="1" key="2">
    <citation type="submission" date="2023-01" db="EMBL/GenBank/DDBJ databases">
        <authorList>
            <person name="Sun Q."/>
            <person name="Evtushenko L."/>
        </authorList>
    </citation>
    <scope>NUCLEOTIDE SEQUENCE</scope>
    <source>
        <strain evidence="1">VKM Ac-1321</strain>
    </source>
</reference>
<comment type="caution">
    <text evidence="1">The sequence shown here is derived from an EMBL/GenBank/DDBJ whole genome shotgun (WGS) entry which is preliminary data.</text>
</comment>
<proteinExistence type="predicted"/>
<keyword evidence="2" id="KW-1185">Reference proteome</keyword>
<organism evidence="1 2">
    <name type="scientific">Dactylosporangium matsuzakiense</name>
    <dbReference type="NCBI Taxonomy" id="53360"/>
    <lineage>
        <taxon>Bacteria</taxon>
        <taxon>Bacillati</taxon>
        <taxon>Actinomycetota</taxon>
        <taxon>Actinomycetes</taxon>
        <taxon>Micromonosporales</taxon>
        <taxon>Micromonosporaceae</taxon>
        <taxon>Dactylosporangium</taxon>
    </lineage>
</organism>
<dbReference type="InterPro" id="IPR046275">
    <property type="entry name" value="DUF6308"/>
</dbReference>
<sequence>MDELSADEFVYVGALRVPRGEALAAAHAYLNPAAGVHFAYPAYEAYQPHHDPDQLDDADLLAPVLLNVNRLSLQAYYGLRGKCGELGVLLRKISRDARLEDAGDDGLNALGSMFAVLDGDGLPGVGGSILAKILHRKRPGFIPLYDDNVRHCYRDAAGAPIPRDSKRAWAEFGVLLGKAIRHDLEIQLETWREICAYAPGPAITPLRALDIVAWHAGRRSSRR</sequence>
<dbReference type="RefSeq" id="WP_271189818.1">
    <property type="nucleotide sequence ID" value="NZ_BSFP01000053.1"/>
</dbReference>
<dbReference type="Pfam" id="PF19827">
    <property type="entry name" value="DUF6308"/>
    <property type="match status" value="1"/>
</dbReference>
<name>A0A9W6KN87_9ACTN</name>
<dbReference type="Proteomes" id="UP001143480">
    <property type="component" value="Unassembled WGS sequence"/>
</dbReference>
<evidence type="ECO:0000313" key="1">
    <source>
        <dbReference type="EMBL" id="GLL05146.1"/>
    </source>
</evidence>
<protein>
    <submittedName>
        <fullName evidence="1">Uncharacterized protein</fullName>
    </submittedName>
</protein>
<accession>A0A9W6KN87</accession>